<dbReference type="HOGENOM" id="CLU_356944_0_0_1"/>
<dbReference type="GO" id="GO:0004672">
    <property type="term" value="F:protein kinase activity"/>
    <property type="evidence" value="ECO:0007669"/>
    <property type="project" value="InterPro"/>
</dbReference>
<evidence type="ECO:0000256" key="1">
    <source>
        <dbReference type="SAM" id="MobiDB-lite"/>
    </source>
</evidence>
<proteinExistence type="predicted"/>
<dbReference type="KEGG" id="smo:SELMODRAFT_426873"/>
<protein>
    <recommendedName>
        <fullName evidence="4">Protein kinase domain-containing protein</fullName>
    </recommendedName>
</protein>
<dbReference type="InterPro" id="IPR008266">
    <property type="entry name" value="Tyr_kinase_AS"/>
</dbReference>
<feature type="region of interest" description="Disordered" evidence="1">
    <location>
        <begin position="435"/>
        <end position="483"/>
    </location>
</feature>
<dbReference type="EMBL" id="GL377651">
    <property type="protein sequence ID" value="EFJ10851.1"/>
    <property type="molecule type" value="Genomic_DNA"/>
</dbReference>
<evidence type="ECO:0000313" key="3">
    <source>
        <dbReference type="Proteomes" id="UP000001514"/>
    </source>
</evidence>
<dbReference type="Gramene" id="EFJ10851">
    <property type="protein sequence ID" value="EFJ10851"/>
    <property type="gene ID" value="SELMODRAFT_426873"/>
</dbReference>
<dbReference type="InParanoid" id="D8SXS6"/>
<sequence length="786" mass="87768">MEAVKFASSYSEEAHRAWGHNAPALKAVKQIGVDWWMVSMEYPSRDAGWVSAVDVVEGARKDTNHLAKIKSCIAAAAATGHSKGFVHGDLRLCNVMLRAKTEGGLPEYEVRILDFDWAGKEGEAVYSRVASPEVEWPPGADFGMAIKQEHDTFFIDKLWRHSGQDQVGRGPWSVLWIAISSGGVFETAREPLPLLLIHDPNRRILIRLTEQLYKELNGKSSDRERIKRARKMMRLQKMLDRIPKTRNEVVSKLEKLAARIGQLEASARTLASEKPTFKSQIQKLDPLMERITGLKALEERETCRMQRKALGRLNEELRRMKAEAPRDQRAQLDKPEVAEAFVRDVEETRIGRLRSWLQGLVTLRPVLGLFHRSFPAAARPLSLMCTAIRAAASNSSQPSMTIICLSSSSSADAPTEDKKLEYILDAFIERNSYSAASDSDVGSQDHVDYNYQPSPDDVSSQQQQVLGDVEMGGESSEPGSEHLTQLSASGVQEDFKQPVQPLHFQSPFAILAGAQTQTSSQVPRGIIGAKRKLYSIQDPGIWNMIASSEETQYACVHIADLQLHSGGEPLLIYVLSRYGSYDFQHEIHSTSMASTSRFLNIDFTDSYGMHLATASMAANAADKYSHLFKPSNWLCIQHYKVRAKNPKYHLGLHRLSVDISMATHVRAWPEKAPPVLDFVRPSDIVPLSQFAVDASAYTSSTVAAAITGVDQTPNTTNIIFIADDPEAENTYKVHVLGDMDHVYHELKSSWFAGDMPSRIFYNLRGTKDKNPFRTHVLSIGAWPFHP</sequence>
<name>D8SXS6_SELML</name>
<dbReference type="InterPro" id="IPR011009">
    <property type="entry name" value="Kinase-like_dom_sf"/>
</dbReference>
<dbReference type="PROSITE" id="PS00109">
    <property type="entry name" value="PROTEIN_KINASE_TYR"/>
    <property type="match status" value="1"/>
</dbReference>
<keyword evidence="3" id="KW-1185">Reference proteome</keyword>
<dbReference type="STRING" id="88036.D8SXS6"/>
<reference evidence="2 3" key="1">
    <citation type="journal article" date="2011" name="Science">
        <title>The Selaginella genome identifies genetic changes associated with the evolution of vascular plants.</title>
        <authorList>
            <person name="Banks J.A."/>
            <person name="Nishiyama T."/>
            <person name="Hasebe M."/>
            <person name="Bowman J.L."/>
            <person name="Gribskov M."/>
            <person name="dePamphilis C."/>
            <person name="Albert V.A."/>
            <person name="Aono N."/>
            <person name="Aoyama T."/>
            <person name="Ambrose B.A."/>
            <person name="Ashton N.W."/>
            <person name="Axtell M.J."/>
            <person name="Barker E."/>
            <person name="Barker M.S."/>
            <person name="Bennetzen J.L."/>
            <person name="Bonawitz N.D."/>
            <person name="Chapple C."/>
            <person name="Cheng C."/>
            <person name="Correa L.G."/>
            <person name="Dacre M."/>
            <person name="DeBarry J."/>
            <person name="Dreyer I."/>
            <person name="Elias M."/>
            <person name="Engstrom E.M."/>
            <person name="Estelle M."/>
            <person name="Feng L."/>
            <person name="Finet C."/>
            <person name="Floyd S.K."/>
            <person name="Frommer W.B."/>
            <person name="Fujita T."/>
            <person name="Gramzow L."/>
            <person name="Gutensohn M."/>
            <person name="Harholt J."/>
            <person name="Hattori M."/>
            <person name="Heyl A."/>
            <person name="Hirai T."/>
            <person name="Hiwatashi Y."/>
            <person name="Ishikawa M."/>
            <person name="Iwata M."/>
            <person name="Karol K.G."/>
            <person name="Koehler B."/>
            <person name="Kolukisaoglu U."/>
            <person name="Kubo M."/>
            <person name="Kurata T."/>
            <person name="Lalonde S."/>
            <person name="Li K."/>
            <person name="Li Y."/>
            <person name="Litt A."/>
            <person name="Lyons E."/>
            <person name="Manning G."/>
            <person name="Maruyama T."/>
            <person name="Michael T.P."/>
            <person name="Mikami K."/>
            <person name="Miyazaki S."/>
            <person name="Morinaga S."/>
            <person name="Murata T."/>
            <person name="Mueller-Roeber B."/>
            <person name="Nelson D.R."/>
            <person name="Obara M."/>
            <person name="Oguri Y."/>
            <person name="Olmstead R.G."/>
            <person name="Onodera N."/>
            <person name="Petersen B.L."/>
            <person name="Pils B."/>
            <person name="Prigge M."/>
            <person name="Rensing S.A."/>
            <person name="Riano-Pachon D.M."/>
            <person name="Roberts A.W."/>
            <person name="Sato Y."/>
            <person name="Scheller H.V."/>
            <person name="Schulz B."/>
            <person name="Schulz C."/>
            <person name="Shakirov E.V."/>
            <person name="Shibagaki N."/>
            <person name="Shinohara N."/>
            <person name="Shippen D.E."/>
            <person name="Soerensen I."/>
            <person name="Sotooka R."/>
            <person name="Sugimoto N."/>
            <person name="Sugita M."/>
            <person name="Sumikawa N."/>
            <person name="Tanurdzic M."/>
            <person name="Theissen G."/>
            <person name="Ulvskov P."/>
            <person name="Wakazuki S."/>
            <person name="Weng J.K."/>
            <person name="Willats W.W."/>
            <person name="Wipf D."/>
            <person name="Wolf P.G."/>
            <person name="Yang L."/>
            <person name="Zimmer A.D."/>
            <person name="Zhu Q."/>
            <person name="Mitros T."/>
            <person name="Hellsten U."/>
            <person name="Loque D."/>
            <person name="Otillar R."/>
            <person name="Salamov A."/>
            <person name="Schmutz J."/>
            <person name="Shapiro H."/>
            <person name="Lindquist E."/>
            <person name="Lucas S."/>
            <person name="Rokhsar D."/>
            <person name="Grigoriev I.V."/>
        </authorList>
    </citation>
    <scope>NUCLEOTIDE SEQUENCE [LARGE SCALE GENOMIC DNA]</scope>
</reference>
<feature type="compositionally biased region" description="Low complexity" evidence="1">
    <location>
        <begin position="452"/>
        <end position="465"/>
    </location>
</feature>
<evidence type="ECO:0008006" key="4">
    <source>
        <dbReference type="Google" id="ProtNLM"/>
    </source>
</evidence>
<evidence type="ECO:0000313" key="2">
    <source>
        <dbReference type="EMBL" id="EFJ10851.1"/>
    </source>
</evidence>
<gene>
    <name evidence="2" type="ORF">SELMODRAFT_426873</name>
</gene>
<accession>D8SXS6</accession>
<organism evidence="3">
    <name type="scientific">Selaginella moellendorffii</name>
    <name type="common">Spikemoss</name>
    <dbReference type="NCBI Taxonomy" id="88036"/>
    <lineage>
        <taxon>Eukaryota</taxon>
        <taxon>Viridiplantae</taxon>
        <taxon>Streptophyta</taxon>
        <taxon>Embryophyta</taxon>
        <taxon>Tracheophyta</taxon>
        <taxon>Lycopodiopsida</taxon>
        <taxon>Selaginellales</taxon>
        <taxon>Selaginellaceae</taxon>
        <taxon>Selaginella</taxon>
    </lineage>
</organism>
<dbReference type="AlphaFoldDB" id="D8SXS6"/>
<dbReference type="SUPFAM" id="SSF56112">
    <property type="entry name" value="Protein kinase-like (PK-like)"/>
    <property type="match status" value="1"/>
</dbReference>
<dbReference type="Gene3D" id="1.10.510.10">
    <property type="entry name" value="Transferase(Phosphotransferase) domain 1"/>
    <property type="match status" value="1"/>
</dbReference>
<dbReference type="eggNOG" id="ENOG502SVW4">
    <property type="taxonomic scope" value="Eukaryota"/>
</dbReference>
<dbReference type="Proteomes" id="UP000001514">
    <property type="component" value="Unassembled WGS sequence"/>
</dbReference>